<evidence type="ECO:0000313" key="3">
    <source>
        <dbReference type="Proteomes" id="UP000236333"/>
    </source>
</evidence>
<dbReference type="Pfam" id="PF13599">
    <property type="entry name" value="Pentapeptide_4"/>
    <property type="match status" value="1"/>
</dbReference>
<dbReference type="InterPro" id="IPR001646">
    <property type="entry name" value="5peptide_repeat"/>
</dbReference>
<dbReference type="PANTHER" id="PTHR42999:SF2">
    <property type="match status" value="1"/>
</dbReference>
<dbReference type="Proteomes" id="UP000236333">
    <property type="component" value="Unassembled WGS sequence"/>
</dbReference>
<sequence length="253" mass="29501">MTSRVDIVRMRMRKVNFRKVNFRKVNFRKVNFRKVNFRKVNFRKVNFRKVNFRKVNFRKVNFRKVNFRKVNFRKVNFRKEWLKRGVSRLPAFVLGLMQTYEMVECDSVFYWVLGIWFSILTSCASGVPVMRVVDIDIALVYGVYLLFNVHTMVDDSSLTKVDPISKDALSVLVHPEAINMLQSHLRMCLVPPGQRDKKQCDAAKDAVGDALISAQKELQTLSGSSHLTETEKQLVQATVSFLITTIRDVSRWV</sequence>
<reference evidence="2 3" key="1">
    <citation type="journal article" date="2017" name="Mol. Biol. Evol.">
        <title>The 4-celled Tetrabaena socialis nuclear genome reveals the essential components for genetic control of cell number at the origin of multicellularity in the volvocine lineage.</title>
        <authorList>
            <person name="Featherston J."/>
            <person name="Arakaki Y."/>
            <person name="Hanschen E.R."/>
            <person name="Ferris P.J."/>
            <person name="Michod R.E."/>
            <person name="Olson B.J.S.C."/>
            <person name="Nozaki H."/>
            <person name="Durand P.M."/>
        </authorList>
    </citation>
    <scope>NUCLEOTIDE SEQUENCE [LARGE SCALE GENOMIC DNA]</scope>
    <source>
        <strain evidence="2 3">NIES-571</strain>
    </source>
</reference>
<name>A0A2J7ZNA0_9CHLO</name>
<dbReference type="EMBL" id="PGGS01000802">
    <property type="protein sequence ID" value="PNH01749.1"/>
    <property type="molecule type" value="Genomic_DNA"/>
</dbReference>
<dbReference type="OrthoDB" id="555683at2759"/>
<dbReference type="SUPFAM" id="SSF141571">
    <property type="entry name" value="Pentapeptide repeat-like"/>
    <property type="match status" value="1"/>
</dbReference>
<keyword evidence="1" id="KW-0472">Membrane</keyword>
<keyword evidence="3" id="KW-1185">Reference proteome</keyword>
<gene>
    <name evidence="2" type="ORF">TSOC_012340</name>
</gene>
<dbReference type="AlphaFoldDB" id="A0A2J7ZNA0"/>
<organism evidence="2 3">
    <name type="scientific">Tetrabaena socialis</name>
    <dbReference type="NCBI Taxonomy" id="47790"/>
    <lineage>
        <taxon>Eukaryota</taxon>
        <taxon>Viridiplantae</taxon>
        <taxon>Chlorophyta</taxon>
        <taxon>core chlorophytes</taxon>
        <taxon>Chlorophyceae</taxon>
        <taxon>CS clade</taxon>
        <taxon>Chlamydomonadales</taxon>
        <taxon>Tetrabaenaceae</taxon>
        <taxon>Tetrabaena</taxon>
    </lineage>
</organism>
<protein>
    <submittedName>
        <fullName evidence="2">Uncharacterized protein</fullName>
    </submittedName>
</protein>
<dbReference type="Gene3D" id="2.160.20.80">
    <property type="entry name" value="E3 ubiquitin-protein ligase SopA"/>
    <property type="match status" value="1"/>
</dbReference>
<accession>A0A2J7ZNA0</accession>
<dbReference type="InterPro" id="IPR052949">
    <property type="entry name" value="PA_immunity-related"/>
</dbReference>
<evidence type="ECO:0000256" key="1">
    <source>
        <dbReference type="SAM" id="Phobius"/>
    </source>
</evidence>
<evidence type="ECO:0000313" key="2">
    <source>
        <dbReference type="EMBL" id="PNH01749.1"/>
    </source>
</evidence>
<feature type="transmembrane region" description="Helical" evidence="1">
    <location>
        <begin position="115"/>
        <end position="147"/>
    </location>
</feature>
<keyword evidence="1" id="KW-1133">Transmembrane helix</keyword>
<comment type="caution">
    <text evidence="2">The sequence shown here is derived from an EMBL/GenBank/DDBJ whole genome shotgun (WGS) entry which is preliminary data.</text>
</comment>
<keyword evidence="1" id="KW-0812">Transmembrane</keyword>
<dbReference type="PANTHER" id="PTHR42999">
    <property type="entry name" value="ANTIBIOTIC RESISTANCE PROTEIN MCBG"/>
    <property type="match status" value="1"/>
</dbReference>
<proteinExistence type="predicted"/>